<evidence type="ECO:0000313" key="2">
    <source>
        <dbReference type="EMBL" id="MFC5142619.1"/>
    </source>
</evidence>
<reference evidence="3" key="1">
    <citation type="journal article" date="2019" name="Int. J. Syst. Evol. Microbiol.">
        <title>The Global Catalogue of Microorganisms (GCM) 10K type strain sequencing project: providing services to taxonomists for standard genome sequencing and annotation.</title>
        <authorList>
            <consortium name="The Broad Institute Genomics Platform"/>
            <consortium name="The Broad Institute Genome Sequencing Center for Infectious Disease"/>
            <person name="Wu L."/>
            <person name="Ma J."/>
        </authorList>
    </citation>
    <scope>NUCLEOTIDE SEQUENCE [LARGE SCALE GENOMIC DNA]</scope>
    <source>
        <strain evidence="3">XZYJ18</strain>
    </source>
</reference>
<keyword evidence="3" id="KW-1185">Reference proteome</keyword>
<dbReference type="SUPFAM" id="SSF54427">
    <property type="entry name" value="NTF2-like"/>
    <property type="match status" value="1"/>
</dbReference>
<accession>A0ABV9ZT50</accession>
<dbReference type="RefSeq" id="WP_378024735.1">
    <property type="nucleotide sequence ID" value="NZ_JBHSKG010000026.1"/>
</dbReference>
<dbReference type="Pfam" id="PF14534">
    <property type="entry name" value="DUF4440"/>
    <property type="match status" value="1"/>
</dbReference>
<dbReference type="InterPro" id="IPR027843">
    <property type="entry name" value="DUF4440"/>
</dbReference>
<organism evidence="2 3">
    <name type="scientific">Actinomycetospora rhizophila</name>
    <dbReference type="NCBI Taxonomy" id="1416876"/>
    <lineage>
        <taxon>Bacteria</taxon>
        <taxon>Bacillati</taxon>
        <taxon>Actinomycetota</taxon>
        <taxon>Actinomycetes</taxon>
        <taxon>Pseudonocardiales</taxon>
        <taxon>Pseudonocardiaceae</taxon>
        <taxon>Actinomycetospora</taxon>
    </lineage>
</organism>
<dbReference type="Proteomes" id="UP001596175">
    <property type="component" value="Unassembled WGS sequence"/>
</dbReference>
<dbReference type="Gene3D" id="3.10.450.50">
    <property type="match status" value="1"/>
</dbReference>
<gene>
    <name evidence="2" type="ORF">ACFPK1_30635</name>
</gene>
<dbReference type="InterPro" id="IPR032710">
    <property type="entry name" value="NTF2-like_dom_sf"/>
</dbReference>
<evidence type="ECO:0000313" key="3">
    <source>
        <dbReference type="Proteomes" id="UP001596175"/>
    </source>
</evidence>
<feature type="domain" description="DUF4440" evidence="1">
    <location>
        <begin position="9"/>
        <end position="114"/>
    </location>
</feature>
<protein>
    <submittedName>
        <fullName evidence="2">Nuclear transport factor 2 family protein</fullName>
    </submittedName>
</protein>
<proteinExistence type="predicted"/>
<comment type="caution">
    <text evidence="2">The sequence shown here is derived from an EMBL/GenBank/DDBJ whole genome shotgun (WGS) entry which is preliminary data.</text>
</comment>
<sequence length="128" mass="13805">MPTTLPSTVHELVERYTAAEAAQDAATLADLATEDLRLVGPLGFVLDREAWLRRFADGLSYAELAIDDVDVREHGDQAVAIATQTQSASYQGHTMAGRFRVTFVAGREDAGWRLRSAHLSGPLPGTAP</sequence>
<name>A0ABV9ZT50_9PSEU</name>
<evidence type="ECO:0000259" key="1">
    <source>
        <dbReference type="Pfam" id="PF14534"/>
    </source>
</evidence>
<dbReference type="EMBL" id="JBHSKG010000026">
    <property type="protein sequence ID" value="MFC5142619.1"/>
    <property type="molecule type" value="Genomic_DNA"/>
</dbReference>